<gene>
    <name evidence="8" type="ORF">GCM10022277_30060</name>
</gene>
<dbReference type="Proteomes" id="UP001501565">
    <property type="component" value="Unassembled WGS sequence"/>
</dbReference>
<evidence type="ECO:0000256" key="6">
    <source>
        <dbReference type="RuleBase" id="RU003732"/>
    </source>
</evidence>
<dbReference type="PROSITE" id="PS00610">
    <property type="entry name" value="NA_NEUROTRAN_SYMP_1"/>
    <property type="match status" value="1"/>
</dbReference>
<name>A0ABP7MXY5_9GAMM</name>
<evidence type="ECO:0000256" key="7">
    <source>
        <dbReference type="SAM" id="Phobius"/>
    </source>
</evidence>
<evidence type="ECO:0000256" key="1">
    <source>
        <dbReference type="ARBA" id="ARBA00004141"/>
    </source>
</evidence>
<keyword evidence="3 6" id="KW-0812">Transmembrane</keyword>
<dbReference type="CDD" id="cd10336">
    <property type="entry name" value="SLC6sbd_Tyt1-Like"/>
    <property type="match status" value="1"/>
</dbReference>
<dbReference type="Pfam" id="PF00209">
    <property type="entry name" value="SNF"/>
    <property type="match status" value="2"/>
</dbReference>
<feature type="transmembrane region" description="Helical" evidence="7">
    <location>
        <begin position="416"/>
        <end position="436"/>
    </location>
</feature>
<feature type="transmembrane region" description="Helical" evidence="7">
    <location>
        <begin position="302"/>
        <end position="329"/>
    </location>
</feature>
<proteinExistence type="inferred from homology"/>
<evidence type="ECO:0000313" key="9">
    <source>
        <dbReference type="Proteomes" id="UP001501565"/>
    </source>
</evidence>
<evidence type="ECO:0000256" key="4">
    <source>
        <dbReference type="ARBA" id="ARBA00022989"/>
    </source>
</evidence>
<keyword evidence="2 6" id="KW-0813">Transport</keyword>
<dbReference type="NCBIfam" id="NF037979">
    <property type="entry name" value="Na_transp"/>
    <property type="match status" value="1"/>
</dbReference>
<feature type="transmembrane region" description="Helical" evidence="7">
    <location>
        <begin position="259"/>
        <end position="282"/>
    </location>
</feature>
<accession>A0ABP7MXY5</accession>
<sequence length="533" mass="57234">MANNNQSVHGIWRNRWIFILAATGSAVGLGNIWKFPYITGEHGGGAFVLMYLACIALVGIPVMVAEVAMGRRGRQSPINTMISLISEAKAGPAWKAIGWMGALAGFLILSFYSVIAGWALSYVLKLAAGTFVGADQALAGDQFSDMLGDPSGLMMWHTIFMVLTAGVIMRGVNKGIESAIQVLMPLLFVLLLVLIGYAAKNGNFAEAVHFMFDADFSKLSAESVLVALGHAFFTLSLGMGAIMAYGAYMPRQASIGTTVFAIAGLDTLVALLAGLAIFPIVFANGLEPSAGPGLLFVSLPLAFGNMAGGQFFGALFFILVTFAAWSSAISLIEPATAWAVERFKTSRVKATIGIAFIIWFLGIGTVFSFNDWSDYVFFAKTPDGIELFAVMSELKAMYPTAVDTLKGLTFFDLLDFITANIMLPLGGLLIALFVGFGMKYHHVYNEMQVKTPLFFNIWYVVLRFITPIAIGIVFIQGLLPECSFDSELLDADSGVCSNAPYLQPRLIGGVIIAIVYVGIIVKSLKKPARGLAE</sequence>
<comment type="similarity">
    <text evidence="6">Belongs to the sodium:neurotransmitter symporter (SNF) (TC 2.A.22) family.</text>
</comment>
<organism evidence="8 9">
    <name type="scientific">Litoribacillus peritrichatus</name>
    <dbReference type="NCBI Taxonomy" id="718191"/>
    <lineage>
        <taxon>Bacteria</taxon>
        <taxon>Pseudomonadati</taxon>
        <taxon>Pseudomonadota</taxon>
        <taxon>Gammaproteobacteria</taxon>
        <taxon>Oceanospirillales</taxon>
        <taxon>Oceanospirillaceae</taxon>
        <taxon>Litoribacillus</taxon>
    </lineage>
</organism>
<feature type="transmembrane region" description="Helical" evidence="7">
    <location>
        <begin position="219"/>
        <end position="247"/>
    </location>
</feature>
<feature type="transmembrane region" description="Helical" evidence="7">
    <location>
        <begin position="153"/>
        <end position="172"/>
    </location>
</feature>
<dbReference type="PANTHER" id="PTHR42948">
    <property type="entry name" value="TRANSPORTER"/>
    <property type="match status" value="1"/>
</dbReference>
<feature type="transmembrane region" description="Helical" evidence="7">
    <location>
        <begin position="350"/>
        <end position="369"/>
    </location>
</feature>
<keyword evidence="4 7" id="KW-1133">Transmembrane helix</keyword>
<comment type="subcellular location">
    <subcellularLocation>
        <location evidence="1">Membrane</location>
        <topology evidence="1">Multi-pass membrane protein</topology>
    </subcellularLocation>
</comment>
<comment type="caution">
    <text evidence="8">The sequence shown here is derived from an EMBL/GenBank/DDBJ whole genome shotgun (WGS) entry which is preliminary data.</text>
</comment>
<dbReference type="InterPro" id="IPR047218">
    <property type="entry name" value="YocR/YhdH-like"/>
</dbReference>
<feature type="transmembrane region" description="Helical" evidence="7">
    <location>
        <begin position="179"/>
        <end position="199"/>
    </location>
</feature>
<feature type="transmembrane region" description="Helical" evidence="7">
    <location>
        <begin position="96"/>
        <end position="120"/>
    </location>
</feature>
<keyword evidence="9" id="KW-1185">Reference proteome</keyword>
<protein>
    <recommendedName>
        <fullName evidence="6">Transporter</fullName>
    </recommendedName>
</protein>
<dbReference type="PANTHER" id="PTHR42948:SF1">
    <property type="entry name" value="TRANSPORTER"/>
    <property type="match status" value="1"/>
</dbReference>
<dbReference type="SUPFAM" id="SSF161070">
    <property type="entry name" value="SNF-like"/>
    <property type="match status" value="1"/>
</dbReference>
<dbReference type="PRINTS" id="PR00176">
    <property type="entry name" value="NANEUSMPORT"/>
</dbReference>
<dbReference type="InterPro" id="IPR037272">
    <property type="entry name" value="SNS_sf"/>
</dbReference>
<feature type="transmembrane region" description="Helical" evidence="7">
    <location>
        <begin position="457"/>
        <end position="479"/>
    </location>
</feature>
<evidence type="ECO:0000313" key="8">
    <source>
        <dbReference type="EMBL" id="GAA3931272.1"/>
    </source>
</evidence>
<feature type="transmembrane region" description="Helical" evidence="7">
    <location>
        <begin position="16"/>
        <end position="33"/>
    </location>
</feature>
<evidence type="ECO:0000256" key="3">
    <source>
        <dbReference type="ARBA" id="ARBA00022692"/>
    </source>
</evidence>
<feature type="transmembrane region" description="Helical" evidence="7">
    <location>
        <begin position="45"/>
        <end position="65"/>
    </location>
</feature>
<keyword evidence="5 7" id="KW-0472">Membrane</keyword>
<keyword evidence="6" id="KW-0769">Symport</keyword>
<evidence type="ECO:0000256" key="2">
    <source>
        <dbReference type="ARBA" id="ARBA00022448"/>
    </source>
</evidence>
<feature type="transmembrane region" description="Helical" evidence="7">
    <location>
        <begin position="506"/>
        <end position="524"/>
    </location>
</feature>
<dbReference type="InterPro" id="IPR000175">
    <property type="entry name" value="Na/ntran_symport"/>
</dbReference>
<dbReference type="PROSITE" id="PS50267">
    <property type="entry name" value="NA_NEUROTRAN_SYMP_3"/>
    <property type="match status" value="1"/>
</dbReference>
<dbReference type="RefSeq" id="WP_344799384.1">
    <property type="nucleotide sequence ID" value="NZ_BAABBN010000007.1"/>
</dbReference>
<dbReference type="EMBL" id="BAABBN010000007">
    <property type="protein sequence ID" value="GAA3931272.1"/>
    <property type="molecule type" value="Genomic_DNA"/>
</dbReference>
<evidence type="ECO:0000256" key="5">
    <source>
        <dbReference type="ARBA" id="ARBA00023136"/>
    </source>
</evidence>
<reference evidence="9" key="1">
    <citation type="journal article" date="2019" name="Int. J. Syst. Evol. Microbiol.">
        <title>The Global Catalogue of Microorganisms (GCM) 10K type strain sequencing project: providing services to taxonomists for standard genome sequencing and annotation.</title>
        <authorList>
            <consortium name="The Broad Institute Genomics Platform"/>
            <consortium name="The Broad Institute Genome Sequencing Center for Infectious Disease"/>
            <person name="Wu L."/>
            <person name="Ma J."/>
        </authorList>
    </citation>
    <scope>NUCLEOTIDE SEQUENCE [LARGE SCALE GENOMIC DNA]</scope>
    <source>
        <strain evidence="9">JCM 17551</strain>
    </source>
</reference>